<dbReference type="Gene3D" id="3.40.50.2300">
    <property type="match status" value="1"/>
</dbReference>
<dbReference type="Gene3D" id="3.30.70.270">
    <property type="match status" value="1"/>
</dbReference>
<keyword evidence="1" id="KW-0597">Phosphoprotein</keyword>
<dbReference type="NCBIfam" id="TIGR00229">
    <property type="entry name" value="sensory_box"/>
    <property type="match status" value="2"/>
</dbReference>
<dbReference type="SMART" id="SM00086">
    <property type="entry name" value="PAC"/>
    <property type="match status" value="2"/>
</dbReference>
<dbReference type="NCBIfam" id="TIGR00254">
    <property type="entry name" value="GGDEF"/>
    <property type="match status" value="1"/>
</dbReference>
<dbReference type="InterPro" id="IPR001789">
    <property type="entry name" value="Sig_transdc_resp-reg_receiver"/>
</dbReference>
<dbReference type="InterPro" id="IPR000160">
    <property type="entry name" value="GGDEF_dom"/>
</dbReference>
<dbReference type="InterPro" id="IPR052163">
    <property type="entry name" value="DGC-Regulatory_Protein"/>
</dbReference>
<feature type="domain" description="PAS" evidence="3">
    <location>
        <begin position="253"/>
        <end position="299"/>
    </location>
</feature>
<dbReference type="InterPro" id="IPR000700">
    <property type="entry name" value="PAS-assoc_C"/>
</dbReference>
<proteinExistence type="predicted"/>
<accession>A0A286GPC0</accession>
<dbReference type="InterPro" id="IPR001610">
    <property type="entry name" value="PAC"/>
</dbReference>
<dbReference type="PANTHER" id="PTHR46663:SF3">
    <property type="entry name" value="SLL0267 PROTEIN"/>
    <property type="match status" value="1"/>
</dbReference>
<dbReference type="SUPFAM" id="SSF55073">
    <property type="entry name" value="Nucleotide cyclase"/>
    <property type="match status" value="1"/>
</dbReference>
<dbReference type="GO" id="GO:0003824">
    <property type="term" value="F:catalytic activity"/>
    <property type="evidence" value="ECO:0007669"/>
    <property type="project" value="UniProtKB-ARBA"/>
</dbReference>
<dbReference type="SUPFAM" id="SSF55785">
    <property type="entry name" value="PYP-like sensor domain (PAS domain)"/>
    <property type="match status" value="2"/>
</dbReference>
<dbReference type="Proteomes" id="UP000219621">
    <property type="component" value="Unassembled WGS sequence"/>
</dbReference>
<dbReference type="InterPro" id="IPR011006">
    <property type="entry name" value="CheY-like_superfamily"/>
</dbReference>
<evidence type="ECO:0000259" key="2">
    <source>
        <dbReference type="PROSITE" id="PS50110"/>
    </source>
</evidence>
<dbReference type="CDD" id="cd00130">
    <property type="entry name" value="PAS"/>
    <property type="match status" value="2"/>
</dbReference>
<dbReference type="PROSITE" id="PS50887">
    <property type="entry name" value="GGDEF"/>
    <property type="match status" value="1"/>
</dbReference>
<evidence type="ECO:0000313" key="6">
    <source>
        <dbReference type="EMBL" id="SOD96814.1"/>
    </source>
</evidence>
<dbReference type="EMBL" id="OCNJ01000006">
    <property type="protein sequence ID" value="SOD96814.1"/>
    <property type="molecule type" value="Genomic_DNA"/>
</dbReference>
<dbReference type="SUPFAM" id="SSF52172">
    <property type="entry name" value="CheY-like"/>
    <property type="match status" value="1"/>
</dbReference>
<dbReference type="Pfam" id="PF13426">
    <property type="entry name" value="PAS_9"/>
    <property type="match status" value="2"/>
</dbReference>
<gene>
    <name evidence="6" type="ORF">SAMN05421508_106106</name>
</gene>
<name>A0A286GPC0_9PROT</name>
<dbReference type="FunFam" id="3.30.70.270:FF:000001">
    <property type="entry name" value="Diguanylate cyclase domain protein"/>
    <property type="match status" value="1"/>
</dbReference>
<dbReference type="PANTHER" id="PTHR46663">
    <property type="entry name" value="DIGUANYLATE CYCLASE DGCT-RELATED"/>
    <property type="match status" value="1"/>
</dbReference>
<feature type="domain" description="GGDEF" evidence="5">
    <location>
        <begin position="410"/>
        <end position="545"/>
    </location>
</feature>
<dbReference type="PROSITE" id="PS50110">
    <property type="entry name" value="RESPONSE_REGULATORY"/>
    <property type="match status" value="1"/>
</dbReference>
<dbReference type="GO" id="GO:0000160">
    <property type="term" value="P:phosphorelay signal transduction system"/>
    <property type="evidence" value="ECO:0007669"/>
    <property type="project" value="InterPro"/>
</dbReference>
<feature type="domain" description="Response regulatory" evidence="2">
    <location>
        <begin position="2"/>
        <end position="118"/>
    </location>
</feature>
<reference evidence="6 7" key="1">
    <citation type="submission" date="2017-09" db="EMBL/GenBank/DDBJ databases">
        <authorList>
            <person name="Ehlers B."/>
            <person name="Leendertz F.H."/>
        </authorList>
    </citation>
    <scope>NUCLEOTIDE SEQUENCE [LARGE SCALE GENOMIC DNA]</scope>
    <source>
        <strain evidence="6 7">USBA 140</strain>
    </source>
</reference>
<feature type="modified residue" description="4-aspartylphosphate" evidence="1">
    <location>
        <position position="53"/>
    </location>
</feature>
<dbReference type="InterPro" id="IPR035965">
    <property type="entry name" value="PAS-like_dom_sf"/>
</dbReference>
<dbReference type="PROSITE" id="PS50113">
    <property type="entry name" value="PAC"/>
    <property type="match status" value="1"/>
</dbReference>
<dbReference type="Pfam" id="PF00072">
    <property type="entry name" value="Response_reg"/>
    <property type="match status" value="1"/>
</dbReference>
<dbReference type="InterPro" id="IPR000014">
    <property type="entry name" value="PAS"/>
</dbReference>
<protein>
    <submittedName>
        <fullName evidence="6">PAS domain S-box-containing protein/diguanylate cyclase (GGDEF) domain-containing protein</fullName>
    </submittedName>
</protein>
<evidence type="ECO:0000256" key="1">
    <source>
        <dbReference type="PROSITE-ProRule" id="PRU00169"/>
    </source>
</evidence>
<feature type="domain" description="PAC" evidence="4">
    <location>
        <begin position="326"/>
        <end position="378"/>
    </location>
</feature>
<dbReference type="CDD" id="cd01949">
    <property type="entry name" value="GGDEF"/>
    <property type="match status" value="1"/>
</dbReference>
<evidence type="ECO:0000259" key="4">
    <source>
        <dbReference type="PROSITE" id="PS50113"/>
    </source>
</evidence>
<dbReference type="PROSITE" id="PS50112">
    <property type="entry name" value="PAS"/>
    <property type="match status" value="1"/>
</dbReference>
<evidence type="ECO:0000259" key="5">
    <source>
        <dbReference type="PROSITE" id="PS50887"/>
    </source>
</evidence>
<dbReference type="CDD" id="cd00156">
    <property type="entry name" value="REC"/>
    <property type="match status" value="1"/>
</dbReference>
<evidence type="ECO:0000259" key="3">
    <source>
        <dbReference type="PROSITE" id="PS50112"/>
    </source>
</evidence>
<dbReference type="InterPro" id="IPR043128">
    <property type="entry name" value="Rev_trsase/Diguanyl_cyclase"/>
</dbReference>
<dbReference type="InterPro" id="IPR029787">
    <property type="entry name" value="Nucleotide_cyclase"/>
</dbReference>
<evidence type="ECO:0000313" key="7">
    <source>
        <dbReference type="Proteomes" id="UP000219621"/>
    </source>
</evidence>
<dbReference type="Gene3D" id="3.30.450.20">
    <property type="entry name" value="PAS domain"/>
    <property type="match status" value="2"/>
</dbReference>
<dbReference type="SMART" id="SM00448">
    <property type="entry name" value="REC"/>
    <property type="match status" value="1"/>
</dbReference>
<organism evidence="6 7">
    <name type="scientific">Caenispirillum bisanense</name>
    <dbReference type="NCBI Taxonomy" id="414052"/>
    <lineage>
        <taxon>Bacteria</taxon>
        <taxon>Pseudomonadati</taxon>
        <taxon>Pseudomonadota</taxon>
        <taxon>Alphaproteobacteria</taxon>
        <taxon>Rhodospirillales</taxon>
        <taxon>Novispirillaceae</taxon>
        <taxon>Caenispirillum</taxon>
    </lineage>
</organism>
<dbReference type="AlphaFoldDB" id="A0A286GPC0"/>
<dbReference type="SMART" id="SM00091">
    <property type="entry name" value="PAS"/>
    <property type="match status" value="2"/>
</dbReference>
<dbReference type="Pfam" id="PF00990">
    <property type="entry name" value="GGDEF"/>
    <property type="match status" value="1"/>
</dbReference>
<sequence>MKLLLIEDNATDARLFEELANESGEAIAIEWARSLAEAEQFCDACCPDVVVTDLGLPDSRGLDTVDRVLRLAGDRPVVVMTGLGDPQTGVQAVQQGCQDYVVKGITDPALLARTLRHAVERHAAERQVRESEERFRALVEMSPDAILLVADTGVVFANPSALRLFGRSRRQHLEGMALATLFAGPGGGALAAVAAGVLAGASPQQQGQEYRLADLDGRLLEVEASLAAVRFGGRNAAQVVLRDIAARRAREREQRLTQAVFQTTAEAMCITDARQRIVAVNRAFSETTGYGAEDILGQTPAVLSSGRHDDGFYSRMWQSLEATGHWRGEVWNRRADGVLYVQRLTISQISDDDGTVTNYVGVFSDITAEKEATAQLQHSATHDALTGLPNRALMQDRLTQALARSTRDGGGLAVLFIDLDGFKPVNDTWGHLAGDMLLQGVARRLRKCVRESDTVARIGGDEFVIVSIGSADAEAASTVADKVLRALAPPFQLGVGEAAIGASIGIAIAPGTDRPVAAPALLDAADHAMYEAKHAGKGVWRLAGQEELAATG</sequence>
<dbReference type="SMART" id="SM00267">
    <property type="entry name" value="GGDEF"/>
    <property type="match status" value="1"/>
</dbReference>
<keyword evidence="7" id="KW-1185">Reference proteome</keyword>